<dbReference type="InterPro" id="IPR050706">
    <property type="entry name" value="Cyclic-di-GMP_PDE-like"/>
</dbReference>
<dbReference type="OrthoDB" id="9813903at2"/>
<evidence type="ECO:0000313" key="3">
    <source>
        <dbReference type="EMBL" id="KKB62332.1"/>
    </source>
</evidence>
<comment type="caution">
    <text evidence="3">The sequence shown here is derived from an EMBL/GenBank/DDBJ whole genome shotgun (WGS) entry which is preliminary data.</text>
</comment>
<keyword evidence="4" id="KW-1185">Reference proteome</keyword>
<feature type="transmembrane region" description="Helical" evidence="1">
    <location>
        <begin position="112"/>
        <end position="134"/>
    </location>
</feature>
<dbReference type="InterPro" id="IPR001633">
    <property type="entry name" value="EAL_dom"/>
</dbReference>
<dbReference type="PATRIC" id="fig|28092.6.peg.4201"/>
<proteinExistence type="predicted"/>
<protein>
    <recommendedName>
        <fullName evidence="2">EAL domain-containing protein</fullName>
    </recommendedName>
</protein>
<accession>A0A0F5JYG0</accession>
<dbReference type="SMART" id="SM00052">
    <property type="entry name" value="EAL"/>
    <property type="match status" value="1"/>
</dbReference>
<evidence type="ECO:0000313" key="4">
    <source>
        <dbReference type="Proteomes" id="UP000033618"/>
    </source>
</evidence>
<dbReference type="PANTHER" id="PTHR33121:SF79">
    <property type="entry name" value="CYCLIC DI-GMP PHOSPHODIESTERASE PDED-RELATED"/>
    <property type="match status" value="1"/>
</dbReference>
<keyword evidence="1" id="KW-0812">Transmembrane</keyword>
<feature type="domain" description="EAL" evidence="2">
    <location>
        <begin position="137"/>
        <end position="390"/>
    </location>
</feature>
<name>A0A0F5JYG0_9BURK</name>
<dbReference type="EMBL" id="LAQU01000021">
    <property type="protein sequence ID" value="KKB62332.1"/>
    <property type="molecule type" value="Genomic_DNA"/>
</dbReference>
<dbReference type="SUPFAM" id="SSF141868">
    <property type="entry name" value="EAL domain-like"/>
    <property type="match status" value="1"/>
</dbReference>
<dbReference type="CDD" id="cd01948">
    <property type="entry name" value="EAL"/>
    <property type="match status" value="1"/>
</dbReference>
<sequence>MLNPNVDGVSGAQAIVIRQGHAAIAIHYPAYDVIVDPRVDYMGVSIQGTQRFLLTSSEVSALPSGIVLHDKTPVRLANHRFEVRCTQGGDECILARMRDASSASGLGLSPELLGFLTLGMMAGFGIGMGLCSAMRRANSMARRMRRDLKHGKLTLEYQPVVRLADGQWVGAEALLRWTETNGRHINPDLFIQLAEDEGFIQEVSRYVVTRVLDELGDTLRARPDFKVAINISATDVLTASFPAWVALRLAAANVAPSSIAFEITERTTAEHSVLARGIKRLRDNGHAVYIDDFGTQYSSLSYLSSLPVTAVKLDKSFCRGLPEDEKLGVVASRIAAMVAALKLDLIVEGIEHAPQAVWFQHLYPPPLGQGWLFARAMPAAHIAAHCHCQPPKNEPTTASIHASLA</sequence>
<keyword evidence="1" id="KW-0472">Membrane</keyword>
<dbReference type="STRING" id="28092.WM40_17875"/>
<gene>
    <name evidence="3" type="ORF">WM40_17875</name>
</gene>
<evidence type="ECO:0000259" key="2">
    <source>
        <dbReference type="PROSITE" id="PS50883"/>
    </source>
</evidence>
<dbReference type="Pfam" id="PF00563">
    <property type="entry name" value="EAL"/>
    <property type="match status" value="1"/>
</dbReference>
<keyword evidence="1" id="KW-1133">Transmembrane helix</keyword>
<reference evidence="3 4" key="1">
    <citation type="submission" date="2015-03" db="EMBL/GenBank/DDBJ databases">
        <title>Draft Genome Sequence of Burkholderia andropogonis type strain ICMP2807, isolated from Sorghum bicolor.</title>
        <authorList>
            <person name="Lopes-Santos L."/>
            <person name="Castro D.B."/>
            <person name="Ottoboni L.M."/>
            <person name="Park D."/>
            <person name="Weirc B.S."/>
            <person name="Destefano S.A."/>
        </authorList>
    </citation>
    <scope>NUCLEOTIDE SEQUENCE [LARGE SCALE GENOMIC DNA]</scope>
    <source>
        <strain evidence="3 4">ICMP2807</strain>
    </source>
</reference>
<dbReference type="GO" id="GO:0071111">
    <property type="term" value="F:cyclic-guanylate-specific phosphodiesterase activity"/>
    <property type="evidence" value="ECO:0007669"/>
    <property type="project" value="InterPro"/>
</dbReference>
<dbReference type="Gene3D" id="3.20.20.450">
    <property type="entry name" value="EAL domain"/>
    <property type="match status" value="1"/>
</dbReference>
<dbReference type="InterPro" id="IPR035919">
    <property type="entry name" value="EAL_sf"/>
</dbReference>
<dbReference type="Proteomes" id="UP000033618">
    <property type="component" value="Unassembled WGS sequence"/>
</dbReference>
<dbReference type="AlphaFoldDB" id="A0A0F5JYG0"/>
<dbReference type="PROSITE" id="PS50883">
    <property type="entry name" value="EAL"/>
    <property type="match status" value="1"/>
</dbReference>
<dbReference type="PANTHER" id="PTHR33121">
    <property type="entry name" value="CYCLIC DI-GMP PHOSPHODIESTERASE PDEF"/>
    <property type="match status" value="1"/>
</dbReference>
<evidence type="ECO:0000256" key="1">
    <source>
        <dbReference type="SAM" id="Phobius"/>
    </source>
</evidence>
<organism evidence="3 4">
    <name type="scientific">Robbsia andropogonis</name>
    <dbReference type="NCBI Taxonomy" id="28092"/>
    <lineage>
        <taxon>Bacteria</taxon>
        <taxon>Pseudomonadati</taxon>
        <taxon>Pseudomonadota</taxon>
        <taxon>Betaproteobacteria</taxon>
        <taxon>Burkholderiales</taxon>
        <taxon>Burkholderiaceae</taxon>
        <taxon>Robbsia</taxon>
    </lineage>
</organism>